<dbReference type="GO" id="GO:0016020">
    <property type="term" value="C:membrane"/>
    <property type="evidence" value="ECO:0007669"/>
    <property type="project" value="UniProtKB-UniRule"/>
</dbReference>
<protein>
    <submittedName>
        <fullName evidence="3">OmpA family protein</fullName>
    </submittedName>
</protein>
<reference evidence="3" key="1">
    <citation type="journal article" date="2023" name="Comput. Struct. Biotechnol. J.">
        <title>Discovery of a novel marine Bacteroidetes with a rich repertoire of carbohydrate-active enzymes.</title>
        <authorList>
            <person name="Chen B."/>
            <person name="Liu G."/>
            <person name="Chen Q."/>
            <person name="Wang H."/>
            <person name="Liu L."/>
            <person name="Tang K."/>
        </authorList>
    </citation>
    <scope>NUCLEOTIDE SEQUENCE</scope>
    <source>
        <strain evidence="3">TK19036</strain>
    </source>
</reference>
<dbReference type="InterPro" id="IPR006665">
    <property type="entry name" value="OmpA-like"/>
</dbReference>
<evidence type="ECO:0000313" key="3">
    <source>
        <dbReference type="EMBL" id="WKN34155.1"/>
    </source>
</evidence>
<dbReference type="Gene3D" id="3.30.1330.60">
    <property type="entry name" value="OmpA-like domain"/>
    <property type="match status" value="1"/>
</dbReference>
<dbReference type="InterPro" id="IPR050330">
    <property type="entry name" value="Bact_OuterMem_StrucFunc"/>
</dbReference>
<dbReference type="Pfam" id="PF00691">
    <property type="entry name" value="OmpA"/>
    <property type="match status" value="1"/>
</dbReference>
<sequence>MRCLFALILGLWSTTQDTMSYAQPDDDLVYVNGKILDADTKEPVEAKLKYNLLPISNVMGIRFFDNQDGHYHIYLQQHREYKLEVTAEDYQPLLLTLQTNDPGEMPKNLLLRRVPQEGDYLHLSDTIWFDRDLSVLRPEVIPVVEELKALMERYPKMIIQLEGHTDRGSNQSLLELSEERAENVKDYLVELGIRKKRIKTKAFGESHLISREESVAGRQKNRRVEIKVLAI</sequence>
<dbReference type="PANTHER" id="PTHR30329">
    <property type="entry name" value="STATOR ELEMENT OF FLAGELLAR MOTOR COMPLEX"/>
    <property type="match status" value="1"/>
</dbReference>
<proteinExistence type="predicted"/>
<dbReference type="PROSITE" id="PS51123">
    <property type="entry name" value="OMPA_2"/>
    <property type="match status" value="1"/>
</dbReference>
<gene>
    <name evidence="3" type="ORF">K4G66_17390</name>
</gene>
<dbReference type="SUPFAM" id="SSF103088">
    <property type="entry name" value="OmpA-like"/>
    <property type="match status" value="1"/>
</dbReference>
<keyword evidence="1" id="KW-0472">Membrane</keyword>
<reference evidence="3" key="2">
    <citation type="journal article" date="2024" name="Antonie Van Leeuwenhoek">
        <title>Roseihalotalea indica gen. nov., sp. nov., a halophilic Bacteroidetes from mesopelagic Southwest Indian Ocean with higher carbohydrate metabolic potential.</title>
        <authorList>
            <person name="Chen B."/>
            <person name="Zhang M."/>
            <person name="Lin D."/>
            <person name="Ye J."/>
            <person name="Tang K."/>
        </authorList>
    </citation>
    <scope>NUCLEOTIDE SEQUENCE</scope>
    <source>
        <strain evidence="3">TK19036</strain>
    </source>
</reference>
<organism evidence="3">
    <name type="scientific">Roseihalotalea indica</name>
    <dbReference type="NCBI Taxonomy" id="2867963"/>
    <lineage>
        <taxon>Bacteria</taxon>
        <taxon>Pseudomonadati</taxon>
        <taxon>Bacteroidota</taxon>
        <taxon>Cytophagia</taxon>
        <taxon>Cytophagales</taxon>
        <taxon>Catalimonadaceae</taxon>
        <taxon>Roseihalotalea</taxon>
    </lineage>
</organism>
<dbReference type="CDD" id="cd07185">
    <property type="entry name" value="OmpA_C-like"/>
    <property type="match status" value="1"/>
</dbReference>
<dbReference type="InterPro" id="IPR036737">
    <property type="entry name" value="OmpA-like_sf"/>
</dbReference>
<accession>A0AA49GKD4</accession>
<dbReference type="EMBL" id="CP120682">
    <property type="protein sequence ID" value="WKN34155.1"/>
    <property type="molecule type" value="Genomic_DNA"/>
</dbReference>
<dbReference type="PANTHER" id="PTHR30329:SF21">
    <property type="entry name" value="LIPOPROTEIN YIAD-RELATED"/>
    <property type="match status" value="1"/>
</dbReference>
<name>A0AA49GKD4_9BACT</name>
<evidence type="ECO:0000259" key="2">
    <source>
        <dbReference type="PROSITE" id="PS51123"/>
    </source>
</evidence>
<evidence type="ECO:0000256" key="1">
    <source>
        <dbReference type="PROSITE-ProRule" id="PRU00473"/>
    </source>
</evidence>
<feature type="domain" description="OmpA-like" evidence="2">
    <location>
        <begin position="116"/>
        <end position="231"/>
    </location>
</feature>
<dbReference type="AlphaFoldDB" id="A0AA49GKD4"/>